<comment type="caution">
    <text evidence="3">The sequence shown here is derived from an EMBL/GenBank/DDBJ whole genome shotgun (WGS) entry which is preliminary data.</text>
</comment>
<dbReference type="GO" id="GO:0052651">
    <property type="term" value="P:monoacylglycerol catabolic process"/>
    <property type="evidence" value="ECO:0007669"/>
    <property type="project" value="TreeGrafter"/>
</dbReference>
<dbReference type="Proteomes" id="UP000541558">
    <property type="component" value="Unassembled WGS sequence"/>
</dbReference>
<dbReference type="InterPro" id="IPR000073">
    <property type="entry name" value="AB_hydrolase_1"/>
</dbReference>
<keyword evidence="1" id="KW-0812">Transmembrane</keyword>
<dbReference type="PANTHER" id="PTHR12277:SF194">
    <property type="entry name" value="FI04476P"/>
    <property type="match status" value="1"/>
</dbReference>
<gene>
    <name evidence="3" type="ORF">D9611_008682</name>
</gene>
<dbReference type="GO" id="GO:0004622">
    <property type="term" value="F:phosphatidylcholine lysophospholipase activity"/>
    <property type="evidence" value="ECO:0007669"/>
    <property type="project" value="TreeGrafter"/>
</dbReference>
<dbReference type="PANTHER" id="PTHR12277">
    <property type="entry name" value="ALPHA/BETA HYDROLASE DOMAIN-CONTAINING PROTEIN"/>
    <property type="match status" value="1"/>
</dbReference>
<dbReference type="Pfam" id="PF12697">
    <property type="entry name" value="Abhydrolase_6"/>
    <property type="match status" value="1"/>
</dbReference>
<dbReference type="InterPro" id="IPR029058">
    <property type="entry name" value="AB_hydrolase_fold"/>
</dbReference>
<dbReference type="AlphaFoldDB" id="A0A8H5CED4"/>
<feature type="transmembrane region" description="Helical" evidence="1">
    <location>
        <begin position="30"/>
        <end position="50"/>
    </location>
</feature>
<evidence type="ECO:0000313" key="4">
    <source>
        <dbReference type="Proteomes" id="UP000541558"/>
    </source>
</evidence>
<keyword evidence="4" id="KW-1185">Reference proteome</keyword>
<proteinExistence type="predicted"/>
<name>A0A8H5CED4_9AGAR</name>
<accession>A0A8H5CED4</accession>
<dbReference type="GO" id="GO:0005789">
    <property type="term" value="C:endoplasmic reticulum membrane"/>
    <property type="evidence" value="ECO:0007669"/>
    <property type="project" value="TreeGrafter"/>
</dbReference>
<keyword evidence="1" id="KW-0472">Membrane</keyword>
<reference evidence="3 4" key="1">
    <citation type="journal article" date="2020" name="ISME J.">
        <title>Uncovering the hidden diversity of litter-decomposition mechanisms in mushroom-forming fungi.</title>
        <authorList>
            <person name="Floudas D."/>
            <person name="Bentzer J."/>
            <person name="Ahren D."/>
            <person name="Johansson T."/>
            <person name="Persson P."/>
            <person name="Tunlid A."/>
        </authorList>
    </citation>
    <scope>NUCLEOTIDE SEQUENCE [LARGE SCALE GENOMIC DNA]</scope>
    <source>
        <strain evidence="3 4">CBS 175.51</strain>
    </source>
</reference>
<evidence type="ECO:0000313" key="3">
    <source>
        <dbReference type="EMBL" id="KAF5338977.1"/>
    </source>
</evidence>
<dbReference type="EMBL" id="JAACJK010000010">
    <property type="protein sequence ID" value="KAF5338977.1"/>
    <property type="molecule type" value="Genomic_DNA"/>
</dbReference>
<organism evidence="3 4">
    <name type="scientific">Ephemerocybe angulata</name>
    <dbReference type="NCBI Taxonomy" id="980116"/>
    <lineage>
        <taxon>Eukaryota</taxon>
        <taxon>Fungi</taxon>
        <taxon>Dikarya</taxon>
        <taxon>Basidiomycota</taxon>
        <taxon>Agaricomycotina</taxon>
        <taxon>Agaricomycetes</taxon>
        <taxon>Agaricomycetidae</taxon>
        <taxon>Agaricales</taxon>
        <taxon>Agaricineae</taxon>
        <taxon>Psathyrellaceae</taxon>
        <taxon>Ephemerocybe</taxon>
    </lineage>
</organism>
<dbReference type="Gene3D" id="3.40.50.1820">
    <property type="entry name" value="alpha/beta hydrolase"/>
    <property type="match status" value="1"/>
</dbReference>
<sequence>MLRLARTCPIFLTMTVLDILEKGFIRFRSWVSVFAVLYAGLIALLSFPYFQGHLVYLNAVKLPFFADLTTPEKYGLSPNRTLNFHLTTPDNESIGAWFVLNDQYYQSLPSIPSDLQAYVKPALKDRPTVLFFHGNAATRAFKVRVAIYKALTSRWNVNVLAIDYRGFADSTGSPSEEGLTRDALTAWDWLLSNGAKANDILIMGHSLGTGVSSQLGALLGNEGTKPRGIVLLSASNNIPFSSIREVLDSYHLFGMVPLMKPLALLPGATQLVSWVLVHKFDSVRAVPNITASVLIAHAEDDWDIPASHSDVLFQAYLEPHLPELAVPDFGPKVLSDEEWAKLTAQQVARKEKRATLVDHTDIHNFGYVDEFEAGGQTVTLVKTHAGGHDYLPLQEGLQDIIKKKFSVF</sequence>
<keyword evidence="1" id="KW-1133">Transmembrane helix</keyword>
<feature type="domain" description="AB hydrolase-1" evidence="2">
    <location>
        <begin position="129"/>
        <end position="328"/>
    </location>
</feature>
<dbReference type="OrthoDB" id="446723at2759"/>
<dbReference type="GO" id="GO:0047372">
    <property type="term" value="F:monoacylglycerol lipase activity"/>
    <property type="evidence" value="ECO:0007669"/>
    <property type="project" value="TreeGrafter"/>
</dbReference>
<evidence type="ECO:0000256" key="1">
    <source>
        <dbReference type="SAM" id="Phobius"/>
    </source>
</evidence>
<evidence type="ECO:0000259" key="2">
    <source>
        <dbReference type="Pfam" id="PF12697"/>
    </source>
</evidence>
<dbReference type="GO" id="GO:0006660">
    <property type="term" value="P:phosphatidylserine catabolic process"/>
    <property type="evidence" value="ECO:0007669"/>
    <property type="project" value="TreeGrafter"/>
</dbReference>
<protein>
    <recommendedName>
        <fullName evidence="2">AB hydrolase-1 domain-containing protein</fullName>
    </recommendedName>
</protein>
<dbReference type="SUPFAM" id="SSF53474">
    <property type="entry name" value="alpha/beta-Hydrolases"/>
    <property type="match status" value="1"/>
</dbReference>